<sequence>MFRNRGSTFQPLGIRYPWYSTSSTASRKVKERMDATRMVSWITRLVMRIRRVSAHVRGSSEEPLDLAISCCSSMTALRTEGWSPRNLTIQVRTLAVVSRAAKMTPMTLSAIWSSVRASRSSRKEARRSLPRCRSRRAEMI</sequence>
<organism evidence="1">
    <name type="scientific">Arundo donax</name>
    <name type="common">Giant reed</name>
    <name type="synonym">Donax arundinaceus</name>
    <dbReference type="NCBI Taxonomy" id="35708"/>
    <lineage>
        <taxon>Eukaryota</taxon>
        <taxon>Viridiplantae</taxon>
        <taxon>Streptophyta</taxon>
        <taxon>Embryophyta</taxon>
        <taxon>Tracheophyta</taxon>
        <taxon>Spermatophyta</taxon>
        <taxon>Magnoliopsida</taxon>
        <taxon>Liliopsida</taxon>
        <taxon>Poales</taxon>
        <taxon>Poaceae</taxon>
        <taxon>PACMAD clade</taxon>
        <taxon>Arundinoideae</taxon>
        <taxon>Arundineae</taxon>
        <taxon>Arundo</taxon>
    </lineage>
</organism>
<reference evidence="1" key="1">
    <citation type="submission" date="2014-09" db="EMBL/GenBank/DDBJ databases">
        <authorList>
            <person name="Magalhaes I.L.F."/>
            <person name="Oliveira U."/>
            <person name="Santos F.R."/>
            <person name="Vidigal T.H.D.A."/>
            <person name="Brescovit A.D."/>
            <person name="Santos A.J."/>
        </authorList>
    </citation>
    <scope>NUCLEOTIDE SEQUENCE</scope>
    <source>
        <tissue evidence="1">Shoot tissue taken approximately 20 cm above the soil surface</tissue>
    </source>
</reference>
<protein>
    <submittedName>
        <fullName evidence="1">Uncharacterized protein</fullName>
    </submittedName>
</protein>
<accession>A0A0A9CRV5</accession>
<proteinExistence type="predicted"/>
<name>A0A0A9CRV5_ARUDO</name>
<dbReference type="AlphaFoldDB" id="A0A0A9CRV5"/>
<evidence type="ECO:0000313" key="1">
    <source>
        <dbReference type="EMBL" id="JAD78346.1"/>
    </source>
</evidence>
<reference evidence="1" key="2">
    <citation type="journal article" date="2015" name="Data Brief">
        <title>Shoot transcriptome of the giant reed, Arundo donax.</title>
        <authorList>
            <person name="Barrero R.A."/>
            <person name="Guerrero F.D."/>
            <person name="Moolhuijzen P."/>
            <person name="Goolsby J.A."/>
            <person name="Tidwell J."/>
            <person name="Bellgard S.E."/>
            <person name="Bellgard M.I."/>
        </authorList>
    </citation>
    <scope>NUCLEOTIDE SEQUENCE</scope>
    <source>
        <tissue evidence="1">Shoot tissue taken approximately 20 cm above the soil surface</tissue>
    </source>
</reference>
<dbReference type="EMBL" id="GBRH01219549">
    <property type="protein sequence ID" value="JAD78346.1"/>
    <property type="molecule type" value="Transcribed_RNA"/>
</dbReference>